<evidence type="ECO:0000256" key="1">
    <source>
        <dbReference type="SAM" id="MobiDB-lite"/>
    </source>
</evidence>
<evidence type="ECO:0000313" key="2">
    <source>
        <dbReference type="EMBL" id="KAB0681495.1"/>
    </source>
</evidence>
<feature type="region of interest" description="Disordered" evidence="1">
    <location>
        <begin position="41"/>
        <end position="60"/>
    </location>
</feature>
<dbReference type="Proteomes" id="UP000432089">
    <property type="component" value="Unassembled WGS sequence"/>
</dbReference>
<dbReference type="RefSeq" id="WP_150968750.1">
    <property type="nucleotide sequence ID" value="NZ_VZDO01000003.1"/>
</dbReference>
<gene>
    <name evidence="2" type="ORF">F6X38_06335</name>
</gene>
<dbReference type="AlphaFoldDB" id="A0A7V7PRU6"/>
<protein>
    <submittedName>
        <fullName evidence="2">Uncharacterized protein</fullName>
    </submittedName>
</protein>
<reference evidence="2 3" key="1">
    <citation type="submission" date="2019-09" db="EMBL/GenBank/DDBJ databases">
        <title>YIM 132180 draft genome.</title>
        <authorList>
            <person name="Zhang K."/>
        </authorList>
    </citation>
    <scope>NUCLEOTIDE SEQUENCE [LARGE SCALE GENOMIC DNA]</scope>
    <source>
        <strain evidence="2 3">YIM 132180</strain>
    </source>
</reference>
<dbReference type="EMBL" id="VZDO01000003">
    <property type="protein sequence ID" value="KAB0681495.1"/>
    <property type="molecule type" value="Genomic_DNA"/>
</dbReference>
<organism evidence="2 3">
    <name type="scientific">Plantimonas leprariae</name>
    <dbReference type="NCBI Taxonomy" id="2615207"/>
    <lineage>
        <taxon>Bacteria</taxon>
        <taxon>Pseudomonadati</taxon>
        <taxon>Pseudomonadota</taxon>
        <taxon>Alphaproteobacteria</taxon>
        <taxon>Hyphomicrobiales</taxon>
        <taxon>Aurantimonadaceae</taxon>
        <taxon>Plantimonas</taxon>
    </lineage>
</organism>
<sequence>MGYAAYHATDDDLLDLAVDEATRGAGGDLHAAILRLVRRQHHAETEVEPTAPPAESDRAA</sequence>
<proteinExistence type="predicted"/>
<keyword evidence="3" id="KW-1185">Reference proteome</keyword>
<accession>A0A7V7PRU6</accession>
<evidence type="ECO:0000313" key="3">
    <source>
        <dbReference type="Proteomes" id="UP000432089"/>
    </source>
</evidence>
<name>A0A7V7PRU6_9HYPH</name>
<comment type="caution">
    <text evidence="2">The sequence shown here is derived from an EMBL/GenBank/DDBJ whole genome shotgun (WGS) entry which is preliminary data.</text>
</comment>